<sequence>MPRARTLFAALALLIVAAAAADAVDVDNDEHVHDDSQDISDEQFYEMPQLFHLDHYEECLARRGVYCVGSFELASTRRQQRLFRLMQRYSSNWVDNFNHTRLHRGLCVSRRCPAPTHPAGDAEPLHAWFASCVNASMMSSYELSARLYRLEYCERGGGGSGGGGGSWGGRKGASDLSASEQAFAGVIATLLVLALVSTVLDVSLTDQTKKNMDWALAWSVRGSWRALLAAPGRAGAGGDLAALDGLRVLGMLCVIVEHVCWLNTLTYLLNPRRVAQMRRDTDVQLMSNSTLMVQAFFLMSSFLLANKLLQQRRRQQPLKPFTTFAETMINRFIRMSPTYFLVVWFAASGWERLGSGPLWAPLVGGEAAVCRRKWWTHLLYLNNIIYPDDKCLIQTWYLAADMQLYLVALALTLSMRGRRGALAALAALLALSTALVAGLAYYWHLVPTYVLHRPEAVRALYRGSASFNAVYQSPLGNAPGALAGLLLAHLTHQLREHYPHLHLGHYRWFRWLAWWAPWLALAWIPGTARLAGLLPAWRGGGEVGGPAWGVGGPAWGVGGPAWGVGGPAWDAAGAALVAGERVVFALLVAAALLGAMHGVQSPVRSVLSWRGWAVLARLSYGALLLHMIINKSLLAARLGPAQLDRPNAVTVPHHHHHHHHLPNVPAAPAHDHQQVAPRRPPRARAARPPQRGNRPPSSSSSSSSSP</sequence>
<feature type="domain" description="Acyltransferase 3" evidence="4">
    <location>
        <begin position="241"/>
        <end position="629"/>
    </location>
</feature>
<feature type="signal peptide" evidence="3">
    <location>
        <begin position="1"/>
        <end position="23"/>
    </location>
</feature>
<feature type="region of interest" description="Disordered" evidence="1">
    <location>
        <begin position="646"/>
        <end position="706"/>
    </location>
</feature>
<keyword evidence="2" id="KW-0812">Transmembrane</keyword>
<feature type="transmembrane region" description="Helical" evidence="2">
    <location>
        <begin position="611"/>
        <end position="629"/>
    </location>
</feature>
<evidence type="ECO:0000313" key="5">
    <source>
        <dbReference type="EMBL" id="CAH2986497.1"/>
    </source>
</evidence>
<dbReference type="PANTHER" id="PTHR11161:SF22">
    <property type="entry name" value="ACYLTRANSFERASE 3 DOMAIN-CONTAINING PROTEIN-RELATED"/>
    <property type="match status" value="1"/>
</dbReference>
<feature type="chain" id="PRO_5046099093" description="Acyltransferase 3 domain-containing protein" evidence="3">
    <location>
        <begin position="24"/>
        <end position="706"/>
    </location>
</feature>
<feature type="compositionally biased region" description="Low complexity" evidence="1">
    <location>
        <begin position="686"/>
        <end position="706"/>
    </location>
</feature>
<keyword evidence="3" id="KW-0732">Signal</keyword>
<feature type="transmembrane region" description="Helical" evidence="2">
    <location>
        <begin position="332"/>
        <end position="350"/>
    </location>
</feature>
<keyword evidence="2" id="KW-0472">Membrane</keyword>
<feature type="transmembrane region" description="Helical" evidence="2">
    <location>
        <begin position="248"/>
        <end position="269"/>
    </location>
</feature>
<dbReference type="Pfam" id="PF01757">
    <property type="entry name" value="Acyl_transf_3"/>
    <property type="match status" value="1"/>
</dbReference>
<feature type="transmembrane region" description="Helical" evidence="2">
    <location>
        <begin position="289"/>
        <end position="309"/>
    </location>
</feature>
<evidence type="ECO:0000256" key="3">
    <source>
        <dbReference type="SAM" id="SignalP"/>
    </source>
</evidence>
<name>A0ABN8L7M0_CHISP</name>
<dbReference type="InterPro" id="IPR052728">
    <property type="entry name" value="O2_lipid_transport_reg"/>
</dbReference>
<dbReference type="Proteomes" id="UP001153292">
    <property type="component" value="Chromosome 21"/>
</dbReference>
<feature type="transmembrane region" description="Helical" evidence="2">
    <location>
        <begin position="396"/>
        <end position="415"/>
    </location>
</feature>
<dbReference type="EMBL" id="OU963914">
    <property type="protein sequence ID" value="CAH2986497.1"/>
    <property type="molecule type" value="Genomic_DNA"/>
</dbReference>
<feature type="compositionally biased region" description="Basic residues" evidence="1">
    <location>
        <begin position="652"/>
        <end position="661"/>
    </location>
</feature>
<evidence type="ECO:0000256" key="2">
    <source>
        <dbReference type="SAM" id="Phobius"/>
    </source>
</evidence>
<feature type="transmembrane region" description="Helical" evidence="2">
    <location>
        <begin position="508"/>
        <end position="528"/>
    </location>
</feature>
<organism evidence="5 6">
    <name type="scientific">Chilo suppressalis</name>
    <name type="common">Asiatic rice borer moth</name>
    <dbReference type="NCBI Taxonomy" id="168631"/>
    <lineage>
        <taxon>Eukaryota</taxon>
        <taxon>Metazoa</taxon>
        <taxon>Ecdysozoa</taxon>
        <taxon>Arthropoda</taxon>
        <taxon>Hexapoda</taxon>
        <taxon>Insecta</taxon>
        <taxon>Pterygota</taxon>
        <taxon>Neoptera</taxon>
        <taxon>Endopterygota</taxon>
        <taxon>Lepidoptera</taxon>
        <taxon>Glossata</taxon>
        <taxon>Ditrysia</taxon>
        <taxon>Pyraloidea</taxon>
        <taxon>Crambidae</taxon>
        <taxon>Crambinae</taxon>
        <taxon>Chilo</taxon>
    </lineage>
</organism>
<reference evidence="5" key="1">
    <citation type="submission" date="2021-12" db="EMBL/GenBank/DDBJ databases">
        <authorList>
            <person name="King R."/>
        </authorList>
    </citation>
    <scope>NUCLEOTIDE SEQUENCE</scope>
</reference>
<dbReference type="InterPro" id="IPR002656">
    <property type="entry name" value="Acyl_transf_3_dom"/>
</dbReference>
<evidence type="ECO:0000259" key="4">
    <source>
        <dbReference type="Pfam" id="PF01757"/>
    </source>
</evidence>
<keyword evidence="2" id="KW-1133">Transmembrane helix</keyword>
<feature type="transmembrane region" description="Helical" evidence="2">
    <location>
        <begin position="182"/>
        <end position="204"/>
    </location>
</feature>
<accession>A0ABN8L7M0</accession>
<proteinExistence type="predicted"/>
<feature type="transmembrane region" description="Helical" evidence="2">
    <location>
        <begin position="422"/>
        <end position="443"/>
    </location>
</feature>
<evidence type="ECO:0000313" key="6">
    <source>
        <dbReference type="Proteomes" id="UP001153292"/>
    </source>
</evidence>
<dbReference type="PANTHER" id="PTHR11161">
    <property type="entry name" value="O-ACYLTRANSFERASE"/>
    <property type="match status" value="1"/>
</dbReference>
<keyword evidence="6" id="KW-1185">Reference proteome</keyword>
<protein>
    <recommendedName>
        <fullName evidence="4">Acyltransferase 3 domain-containing protein</fullName>
    </recommendedName>
</protein>
<gene>
    <name evidence="5" type="ORF">CHILSU_LOCUS6211</name>
</gene>
<evidence type="ECO:0000256" key="1">
    <source>
        <dbReference type="SAM" id="MobiDB-lite"/>
    </source>
</evidence>
<feature type="transmembrane region" description="Helical" evidence="2">
    <location>
        <begin position="582"/>
        <end position="599"/>
    </location>
</feature>